<accession>A0AA41VFF5</accession>
<feature type="transmembrane region" description="Helical" evidence="1">
    <location>
        <begin position="12"/>
        <end position="38"/>
    </location>
</feature>
<dbReference type="AlphaFoldDB" id="A0AA41VFF5"/>
<proteinExistence type="predicted"/>
<evidence type="ECO:0000313" key="3">
    <source>
        <dbReference type="Proteomes" id="UP001177140"/>
    </source>
</evidence>
<evidence type="ECO:0000256" key="1">
    <source>
        <dbReference type="SAM" id="Phobius"/>
    </source>
</evidence>
<keyword evidence="3" id="KW-1185">Reference proteome</keyword>
<evidence type="ECO:0000313" key="2">
    <source>
        <dbReference type="EMBL" id="MCL7040256.1"/>
    </source>
</evidence>
<keyword evidence="1" id="KW-0472">Membrane</keyword>
<protein>
    <submittedName>
        <fullName evidence="2">Uncharacterized protein</fullName>
    </submittedName>
</protein>
<comment type="caution">
    <text evidence="2">The sequence shown here is derived from an EMBL/GenBank/DDBJ whole genome shotgun (WGS) entry which is preliminary data.</text>
</comment>
<feature type="transmembrane region" description="Helical" evidence="1">
    <location>
        <begin position="85"/>
        <end position="109"/>
    </location>
</feature>
<feature type="transmembrane region" description="Helical" evidence="1">
    <location>
        <begin position="50"/>
        <end position="73"/>
    </location>
</feature>
<dbReference type="EMBL" id="JAJJMA010210270">
    <property type="protein sequence ID" value="MCL7040256.1"/>
    <property type="molecule type" value="Genomic_DNA"/>
</dbReference>
<name>A0AA41VFF5_PAPNU</name>
<reference evidence="2" key="1">
    <citation type="submission" date="2022-03" db="EMBL/GenBank/DDBJ databases">
        <title>A functionally conserved STORR gene fusion in Papaver species that diverged 16.8 million years ago.</title>
        <authorList>
            <person name="Catania T."/>
        </authorList>
    </citation>
    <scope>NUCLEOTIDE SEQUENCE</scope>
    <source>
        <strain evidence="2">S-191538</strain>
    </source>
</reference>
<organism evidence="2 3">
    <name type="scientific">Papaver nudicaule</name>
    <name type="common">Iceland poppy</name>
    <dbReference type="NCBI Taxonomy" id="74823"/>
    <lineage>
        <taxon>Eukaryota</taxon>
        <taxon>Viridiplantae</taxon>
        <taxon>Streptophyta</taxon>
        <taxon>Embryophyta</taxon>
        <taxon>Tracheophyta</taxon>
        <taxon>Spermatophyta</taxon>
        <taxon>Magnoliopsida</taxon>
        <taxon>Ranunculales</taxon>
        <taxon>Papaveraceae</taxon>
        <taxon>Papaveroideae</taxon>
        <taxon>Papaver</taxon>
    </lineage>
</organism>
<dbReference type="Proteomes" id="UP001177140">
    <property type="component" value="Unassembled WGS sequence"/>
</dbReference>
<sequence>MGVAEEYRFLTFLMVCSLLLSVSILGALCFINTLSIIGSHDPLLKHNLVVLRWVVKASSTCNFLGMCVALILSSSREYLQYQKNSLMIGTTASFLFMVLGYGLLLSFIIQHP</sequence>
<keyword evidence="1" id="KW-1133">Transmembrane helix</keyword>
<gene>
    <name evidence="2" type="ORF">MKW94_000718</name>
</gene>
<keyword evidence="1" id="KW-0812">Transmembrane</keyword>